<keyword evidence="2" id="KW-0813">Transport</keyword>
<evidence type="ECO:0000313" key="16">
    <source>
        <dbReference type="RefSeq" id="XP_011315339.1"/>
    </source>
</evidence>
<feature type="region of interest" description="Disordered" evidence="10">
    <location>
        <begin position="85"/>
        <end position="136"/>
    </location>
</feature>
<evidence type="ECO:0000256" key="4">
    <source>
        <dbReference type="ARBA" id="ARBA00022816"/>
    </source>
</evidence>
<organism evidence="13">
    <name type="scientific">Fopius arisanus</name>
    <dbReference type="NCBI Taxonomy" id="64838"/>
    <lineage>
        <taxon>Eukaryota</taxon>
        <taxon>Metazoa</taxon>
        <taxon>Ecdysozoa</taxon>
        <taxon>Arthropoda</taxon>
        <taxon>Hexapoda</taxon>
        <taxon>Insecta</taxon>
        <taxon>Pterygota</taxon>
        <taxon>Neoptera</taxon>
        <taxon>Endopterygota</taxon>
        <taxon>Hymenoptera</taxon>
        <taxon>Apocrita</taxon>
        <taxon>Ichneumonoidea</taxon>
        <taxon>Braconidae</taxon>
        <taxon>Opiinae</taxon>
        <taxon>Fopius</taxon>
    </lineage>
</organism>
<dbReference type="CTD" id="10762"/>
<dbReference type="CDD" id="cd13170">
    <property type="entry name" value="RanBD_NUP50"/>
    <property type="match status" value="1"/>
</dbReference>
<evidence type="ECO:0000313" key="13">
    <source>
        <dbReference type="EMBL" id="JAG78108.1"/>
    </source>
</evidence>
<dbReference type="InterPro" id="IPR045255">
    <property type="entry name" value="RanBP1-like"/>
</dbReference>
<accession>A0A9R1UAT4</accession>
<dbReference type="EMBL" id="GBYB01008341">
    <property type="protein sequence ID" value="JAG78108.1"/>
    <property type="molecule type" value="Transcribed_RNA"/>
</dbReference>
<keyword evidence="15" id="KW-1185">Reference proteome</keyword>
<keyword evidence="6" id="KW-0007">Acetylation</keyword>
<keyword evidence="3" id="KW-0677">Repeat</keyword>
<keyword evidence="8" id="KW-0906">Nuclear pore complex</keyword>
<accession>A0A9R1TT93</accession>
<accession>A0A9R1TU69</accession>
<evidence type="ECO:0000259" key="11">
    <source>
        <dbReference type="SMART" id="SM00160"/>
    </source>
</evidence>
<dbReference type="SMART" id="SM00160">
    <property type="entry name" value="RanBD"/>
    <property type="match status" value="1"/>
</dbReference>
<feature type="compositionally biased region" description="Polar residues" evidence="10">
    <location>
        <begin position="1"/>
        <end position="10"/>
    </location>
</feature>
<dbReference type="EMBL" id="GBYB01008340">
    <property type="protein sequence ID" value="JAG78107.1"/>
    <property type="molecule type" value="Transcribed_RNA"/>
</dbReference>
<evidence type="ECO:0000313" key="18">
    <source>
        <dbReference type="RefSeq" id="XP_011315341.1"/>
    </source>
</evidence>
<proteinExistence type="predicted"/>
<dbReference type="InterPro" id="IPR011993">
    <property type="entry name" value="PH-like_dom_sf"/>
</dbReference>
<keyword evidence="7" id="KW-0811">Translocation</keyword>
<evidence type="ECO:0000256" key="10">
    <source>
        <dbReference type="SAM" id="MobiDB-lite"/>
    </source>
</evidence>
<evidence type="ECO:0000256" key="8">
    <source>
        <dbReference type="ARBA" id="ARBA00023132"/>
    </source>
</evidence>
<dbReference type="KEGG" id="fas:105274149"/>
<dbReference type="RefSeq" id="XP_011315341.1">
    <property type="nucleotide sequence ID" value="XM_011317039.1"/>
</dbReference>
<evidence type="ECO:0000313" key="14">
    <source>
        <dbReference type="EMBL" id="JAG78109.1"/>
    </source>
</evidence>
<dbReference type="SUPFAM" id="SSF50729">
    <property type="entry name" value="PH domain-like"/>
    <property type="match status" value="1"/>
</dbReference>
<keyword evidence="4" id="KW-0509">mRNA transport</keyword>
<dbReference type="GO" id="GO:0005643">
    <property type="term" value="C:nuclear pore"/>
    <property type="evidence" value="ECO:0007669"/>
    <property type="project" value="UniProtKB-SubCell"/>
</dbReference>
<dbReference type="AlphaFoldDB" id="A0A0C9RMT6"/>
<comment type="subcellular location">
    <subcellularLocation>
        <location evidence="1">Nucleus</location>
        <location evidence="1">Nuclear pore complex</location>
    </subcellularLocation>
</comment>
<reference evidence="13" key="1">
    <citation type="submission" date="2015-01" db="EMBL/GenBank/DDBJ databases">
        <title>Transcriptome Assembly of Fopius arisanus.</title>
        <authorList>
            <person name="Geib S."/>
        </authorList>
    </citation>
    <scope>NUCLEOTIDE SEQUENCE</scope>
</reference>
<dbReference type="GO" id="GO:0051028">
    <property type="term" value="P:mRNA transport"/>
    <property type="evidence" value="ECO:0007669"/>
    <property type="project" value="UniProtKB-KW"/>
</dbReference>
<feature type="domain" description="RanBD1" evidence="11">
    <location>
        <begin position="359"/>
        <end position="468"/>
    </location>
</feature>
<sequence length="473" mass="51301">MASKRTATSELNHENWNSEDVPEDAGKFAVASHEILEKRVVRTAKRRLGGGEGGATKNAFGSFAGFKTSPTATTAAFSFLKSKSAPAIPSSQPSTMFSLTSSSNGSAQTPENGLSMSSMPSMHLEKPSESQQKPLQEKKETIFKESSEYFAKLKGLNESVAQWIKTHVDANPFCILTPIFRDYDRYLKEIEAKREEQTVKTSEDAKTSKEPPKSGLFEMPTKNPSDSSDSVFTQKTAPTSGSIFGSGPSGKSIFEDAEGKNAFGGDANPFLNKKTESPNKLAEQKLEKTETKALSFPQTTTGTFSFGQSSTTGTSSASFTFGSGKPFSFGSSVVAPQVSEGKDGAEGNEDEDEPPKVEFKPVTEAGAIYEKRCKVFFKKDKVYSDRGVGILFLKPTPSGKTQLIVRAENSLGNLLLNTLLTESLRTQRMNKNTVMLVCLPLPDSQPPPVPVLFRVKTSEDADSLLEQLDSHKK</sequence>
<evidence type="ECO:0000256" key="7">
    <source>
        <dbReference type="ARBA" id="ARBA00023010"/>
    </source>
</evidence>
<keyword evidence="9" id="KW-0539">Nucleus</keyword>
<keyword evidence="5" id="KW-0653">Protein transport</keyword>
<dbReference type="EMBL" id="GBYB01008342">
    <property type="protein sequence ID" value="JAG78109.1"/>
    <property type="molecule type" value="Transcribed_RNA"/>
</dbReference>
<dbReference type="RefSeq" id="XP_011315339.1">
    <property type="nucleotide sequence ID" value="XM_011317037.1"/>
</dbReference>
<dbReference type="Pfam" id="PF08911">
    <property type="entry name" value="NUP50"/>
    <property type="match status" value="1"/>
</dbReference>
<name>A0A0C9RMT6_9HYME</name>
<dbReference type="PANTHER" id="PTHR23138:SF141">
    <property type="entry name" value="NUCLEAR PORE COMPLEX PROTEIN NUP50"/>
    <property type="match status" value="1"/>
</dbReference>
<evidence type="ECO:0000313" key="12">
    <source>
        <dbReference type="EMBL" id="JAG78107.1"/>
    </source>
</evidence>
<dbReference type="InterPro" id="IPR015007">
    <property type="entry name" value="NUP2/50/61"/>
</dbReference>
<evidence type="ECO:0000313" key="17">
    <source>
        <dbReference type="RefSeq" id="XP_011315340.1"/>
    </source>
</evidence>
<protein>
    <submittedName>
        <fullName evidence="16 17">Nuclear pore complex protein Nup50</fullName>
    </submittedName>
    <submittedName>
        <fullName evidence="12">Nup50_0 protein</fullName>
    </submittedName>
    <submittedName>
        <fullName evidence="14">Nup50_1 protein</fullName>
    </submittedName>
    <submittedName>
        <fullName evidence="13">Nup50_2 protein</fullName>
    </submittedName>
</protein>
<dbReference type="PANTHER" id="PTHR23138">
    <property type="entry name" value="RAN BINDING PROTEIN"/>
    <property type="match status" value="1"/>
</dbReference>
<dbReference type="Proteomes" id="UP000694866">
    <property type="component" value="Unplaced"/>
</dbReference>
<evidence type="ECO:0000256" key="9">
    <source>
        <dbReference type="ARBA" id="ARBA00023242"/>
    </source>
</evidence>
<feature type="compositionally biased region" description="Polar residues" evidence="10">
    <location>
        <begin position="222"/>
        <end position="243"/>
    </location>
</feature>
<feature type="compositionally biased region" description="Basic and acidic residues" evidence="10">
    <location>
        <begin position="195"/>
        <end position="212"/>
    </location>
</feature>
<feature type="region of interest" description="Disordered" evidence="10">
    <location>
        <begin position="195"/>
        <end position="311"/>
    </location>
</feature>
<evidence type="ECO:0000256" key="1">
    <source>
        <dbReference type="ARBA" id="ARBA00004567"/>
    </source>
</evidence>
<feature type="compositionally biased region" description="Polar residues" evidence="10">
    <location>
        <begin position="89"/>
        <end position="120"/>
    </location>
</feature>
<dbReference type="InterPro" id="IPR000156">
    <property type="entry name" value="Ran_bind_dom"/>
</dbReference>
<evidence type="ECO:0000256" key="3">
    <source>
        <dbReference type="ARBA" id="ARBA00022737"/>
    </source>
</evidence>
<evidence type="ECO:0000256" key="2">
    <source>
        <dbReference type="ARBA" id="ARBA00022448"/>
    </source>
</evidence>
<feature type="region of interest" description="Disordered" evidence="10">
    <location>
        <begin position="1"/>
        <end position="24"/>
    </location>
</feature>
<accession>A0A0C9RMT6</accession>
<dbReference type="Gene3D" id="2.30.29.30">
    <property type="entry name" value="Pleckstrin-homology domain (PH domain)/Phosphotyrosine-binding domain (PTB)"/>
    <property type="match status" value="1"/>
</dbReference>
<evidence type="ECO:0000313" key="15">
    <source>
        <dbReference type="Proteomes" id="UP000694866"/>
    </source>
</evidence>
<feature type="compositionally biased region" description="Basic and acidic residues" evidence="10">
    <location>
        <begin position="273"/>
        <end position="291"/>
    </location>
</feature>
<evidence type="ECO:0000256" key="6">
    <source>
        <dbReference type="ARBA" id="ARBA00022990"/>
    </source>
</evidence>
<dbReference type="RefSeq" id="XP_011315340.1">
    <property type="nucleotide sequence ID" value="XM_011317038.1"/>
</dbReference>
<reference evidence="16 17" key="2">
    <citation type="submission" date="2025-04" db="UniProtKB">
        <authorList>
            <consortium name="RefSeq"/>
        </authorList>
    </citation>
    <scope>IDENTIFICATION</scope>
    <source>
        <strain evidence="16 17">USDA-PBARC FA_bdor</strain>
        <tissue evidence="16 17">Whole organism</tissue>
    </source>
</reference>
<dbReference type="GO" id="GO:0006606">
    <property type="term" value="P:protein import into nucleus"/>
    <property type="evidence" value="ECO:0007669"/>
    <property type="project" value="TreeGrafter"/>
</dbReference>
<dbReference type="OrthoDB" id="10062131at2759"/>
<feature type="compositionally biased region" description="Low complexity" evidence="10">
    <location>
        <begin position="295"/>
        <end position="311"/>
    </location>
</feature>
<gene>
    <name evidence="13" type="primary">Nup50_2</name>
    <name evidence="16 17 18" type="synonym">Nup50</name>
    <name evidence="12" type="synonym">Nup50_0</name>
    <name evidence="14" type="synonym">Nup50_1</name>
    <name evidence="14" type="ORF">g.12846</name>
    <name evidence="13" type="ORF">g.12847</name>
    <name evidence="12" type="ORF">g.12848</name>
</gene>
<dbReference type="GeneID" id="105274149"/>
<evidence type="ECO:0000256" key="5">
    <source>
        <dbReference type="ARBA" id="ARBA00022927"/>
    </source>
</evidence>
<dbReference type="Pfam" id="PF00638">
    <property type="entry name" value="Ran_BP1"/>
    <property type="match status" value="1"/>
</dbReference>